<dbReference type="InterPro" id="IPR050249">
    <property type="entry name" value="Pseudomonas-type_ThrB"/>
</dbReference>
<evidence type="ECO:0000256" key="2">
    <source>
        <dbReference type="ARBA" id="ARBA00006219"/>
    </source>
</evidence>
<comment type="catalytic activity">
    <reaction evidence="6">
        <text>(5R)-5-hydroxy-L-lysine + GTP = (5R)-5-phosphooxy-L-lysine + GDP + H(+)</text>
        <dbReference type="Rhea" id="RHEA:19049"/>
        <dbReference type="ChEBI" id="CHEBI:15378"/>
        <dbReference type="ChEBI" id="CHEBI:37565"/>
        <dbReference type="ChEBI" id="CHEBI:57882"/>
        <dbReference type="ChEBI" id="CHEBI:58189"/>
        <dbReference type="ChEBI" id="CHEBI:58357"/>
        <dbReference type="EC" id="2.7.1.81"/>
    </reaction>
</comment>
<keyword evidence="5" id="KW-0418">Kinase</keyword>
<dbReference type="GO" id="GO:0047992">
    <property type="term" value="F:hydroxylysine kinase activity"/>
    <property type="evidence" value="ECO:0007669"/>
    <property type="project" value="UniProtKB-EC"/>
</dbReference>
<keyword evidence="3" id="KW-0963">Cytoplasm</keyword>
<dbReference type="Ensembl" id="ENSEBUT00000026298.1">
    <property type="protein sequence ID" value="ENSEBUP00000025722.1"/>
    <property type="gene ID" value="ENSEBUG00000015842.1"/>
</dbReference>
<proteinExistence type="inferred from homology"/>
<dbReference type="AlphaFoldDB" id="A0A8C4X1G3"/>
<dbReference type="OMA" id="IDFNDMA"/>
<evidence type="ECO:0000256" key="5">
    <source>
        <dbReference type="ARBA" id="ARBA00022777"/>
    </source>
</evidence>
<organism evidence="11 12">
    <name type="scientific">Eptatretus burgeri</name>
    <name type="common">Inshore hagfish</name>
    <dbReference type="NCBI Taxonomy" id="7764"/>
    <lineage>
        <taxon>Eukaryota</taxon>
        <taxon>Metazoa</taxon>
        <taxon>Chordata</taxon>
        <taxon>Craniata</taxon>
        <taxon>Vertebrata</taxon>
        <taxon>Cyclostomata</taxon>
        <taxon>Myxini</taxon>
        <taxon>Myxiniformes</taxon>
        <taxon>Myxinidae</taxon>
        <taxon>Eptatretinae</taxon>
        <taxon>Eptatretus</taxon>
    </lineage>
</organism>
<dbReference type="Gene3D" id="3.30.200.20">
    <property type="entry name" value="Phosphorylase Kinase, domain 1"/>
    <property type="match status" value="1"/>
</dbReference>
<evidence type="ECO:0000313" key="12">
    <source>
        <dbReference type="Proteomes" id="UP000694388"/>
    </source>
</evidence>
<comment type="subcellular location">
    <subcellularLocation>
        <location evidence="1">Cytoplasm</location>
    </subcellularLocation>
</comment>
<reference evidence="11" key="1">
    <citation type="submission" date="2025-08" db="UniProtKB">
        <authorList>
            <consortium name="Ensembl"/>
        </authorList>
    </citation>
    <scope>IDENTIFICATION</scope>
</reference>
<dbReference type="PANTHER" id="PTHR21064:SF1">
    <property type="entry name" value="HYDROXYLYSINE KINASE"/>
    <property type="match status" value="1"/>
</dbReference>
<keyword evidence="12" id="KW-1185">Reference proteome</keyword>
<evidence type="ECO:0000256" key="9">
    <source>
        <dbReference type="ARBA" id="ARBA00040505"/>
    </source>
</evidence>
<dbReference type="FunFam" id="3.30.200.20:FF:000549">
    <property type="entry name" value="hydroxylysine kinase"/>
    <property type="match status" value="1"/>
</dbReference>
<accession>A0A8C4X1G3</accession>
<dbReference type="GeneTree" id="ENSGT00390000011314"/>
<evidence type="ECO:0000256" key="3">
    <source>
        <dbReference type="ARBA" id="ARBA00022490"/>
    </source>
</evidence>
<dbReference type="Pfam" id="PF01636">
    <property type="entry name" value="APH"/>
    <property type="match status" value="1"/>
</dbReference>
<dbReference type="SUPFAM" id="SSF56112">
    <property type="entry name" value="Protein kinase-like (PK-like)"/>
    <property type="match status" value="1"/>
</dbReference>
<dbReference type="Proteomes" id="UP000694388">
    <property type="component" value="Unplaced"/>
</dbReference>
<evidence type="ECO:0000256" key="7">
    <source>
        <dbReference type="ARBA" id="ARBA00037368"/>
    </source>
</evidence>
<dbReference type="GO" id="GO:0005737">
    <property type="term" value="C:cytoplasm"/>
    <property type="evidence" value="ECO:0007669"/>
    <property type="project" value="UniProtKB-SubCell"/>
</dbReference>
<evidence type="ECO:0000259" key="10">
    <source>
        <dbReference type="Pfam" id="PF01636"/>
    </source>
</evidence>
<dbReference type="PANTHER" id="PTHR21064">
    <property type="entry name" value="AMINOGLYCOSIDE PHOSPHOTRANSFERASE DOMAIN-CONTAINING PROTEIN-RELATED"/>
    <property type="match status" value="1"/>
</dbReference>
<dbReference type="EC" id="2.7.1.81" evidence="8"/>
<evidence type="ECO:0000313" key="11">
    <source>
        <dbReference type="Ensembl" id="ENSEBUP00000025722.1"/>
    </source>
</evidence>
<name>A0A8C4X1G3_EPTBU</name>
<sequence length="350" mass="39509">MFPDQEDARGVLQNKYGIKDIIGLKPLPSYEDQNFHVTAKVADDLQHDYILKIMNNALSKNPDICSVQSHAMAFLRECGFPTPMTFPTTGGEMLSFFSVDLDSDQGSDYIVRLLEYMPGVPLSKVVVQSDMFYKLGNLTAFMNLTLQVPFCITVVTLHLAIKCIKCVLMPLLEVLNGNPIKKLVCDVLQVCTSSLLPKLPYCRLIHGDLNDYNILVEECMEENYKISGIIDFSDLFPGYYMSELAILMVYTMGNHPEKMMVGGHVIAGYESVMPLTAEEKDSLFFIVVSRLASSIVLCQHTARNTLKNTQYLFVHYSSICNLLQDLWEAGKEKVEELWFDVVDLYSSKLN</sequence>
<keyword evidence="4" id="KW-0808">Transferase</keyword>
<dbReference type="InterPro" id="IPR011009">
    <property type="entry name" value="Kinase-like_dom_sf"/>
</dbReference>
<comment type="similarity">
    <text evidence="2">Belongs to the aminoglycoside phosphotransferase family.</text>
</comment>
<feature type="domain" description="Aminoglycoside phosphotransferase" evidence="10">
    <location>
        <begin position="24"/>
        <end position="256"/>
    </location>
</feature>
<reference evidence="11" key="2">
    <citation type="submission" date="2025-09" db="UniProtKB">
        <authorList>
            <consortium name="Ensembl"/>
        </authorList>
    </citation>
    <scope>IDENTIFICATION</scope>
</reference>
<evidence type="ECO:0000256" key="8">
    <source>
        <dbReference type="ARBA" id="ARBA00038873"/>
    </source>
</evidence>
<evidence type="ECO:0000256" key="6">
    <source>
        <dbReference type="ARBA" id="ARBA00036820"/>
    </source>
</evidence>
<dbReference type="InterPro" id="IPR002575">
    <property type="entry name" value="Aminoglycoside_PTrfase"/>
</dbReference>
<comment type="function">
    <text evidence="7">Catalyzes the GTP-dependent phosphorylation of 5-hydroxy-L-lysine.</text>
</comment>
<protein>
    <recommendedName>
        <fullName evidence="9">Hydroxylysine kinase</fullName>
        <ecNumber evidence="8">2.7.1.81</ecNumber>
    </recommendedName>
</protein>
<evidence type="ECO:0000256" key="1">
    <source>
        <dbReference type="ARBA" id="ARBA00004496"/>
    </source>
</evidence>
<evidence type="ECO:0000256" key="4">
    <source>
        <dbReference type="ARBA" id="ARBA00022679"/>
    </source>
</evidence>
<dbReference type="Gene3D" id="3.90.1200.10">
    <property type="match status" value="1"/>
</dbReference>